<keyword evidence="1" id="KW-0812">Transmembrane</keyword>
<evidence type="ECO:0000256" key="1">
    <source>
        <dbReference type="SAM" id="Phobius"/>
    </source>
</evidence>
<evidence type="ECO:0000313" key="3">
    <source>
        <dbReference type="EMBL" id="GAA1641025.1"/>
    </source>
</evidence>
<evidence type="ECO:0000259" key="2">
    <source>
        <dbReference type="SMART" id="SM00460"/>
    </source>
</evidence>
<accession>A0ABN2FCV5</accession>
<keyword evidence="1" id="KW-1133">Transmembrane helix</keyword>
<name>A0ABN2FCV5_9ACTN</name>
<organism evidence="3 4">
    <name type="scientific">Kribbella alba</name>
    <dbReference type="NCBI Taxonomy" id="190197"/>
    <lineage>
        <taxon>Bacteria</taxon>
        <taxon>Bacillati</taxon>
        <taxon>Actinomycetota</taxon>
        <taxon>Actinomycetes</taxon>
        <taxon>Propionibacteriales</taxon>
        <taxon>Kribbellaceae</taxon>
        <taxon>Kribbella</taxon>
    </lineage>
</organism>
<proteinExistence type="predicted"/>
<gene>
    <name evidence="3" type="ORF">GCM10009744_33700</name>
</gene>
<protein>
    <recommendedName>
        <fullName evidence="2">Transglutaminase-like domain-containing protein</fullName>
    </recommendedName>
</protein>
<dbReference type="PANTHER" id="PTHR42736">
    <property type="entry name" value="PROTEIN-GLUTAMINE GAMMA-GLUTAMYLTRANSFERASE"/>
    <property type="match status" value="1"/>
</dbReference>
<dbReference type="Gene3D" id="3.10.620.30">
    <property type="match status" value="1"/>
</dbReference>
<reference evidence="3 4" key="1">
    <citation type="journal article" date="2019" name="Int. J. Syst. Evol. Microbiol.">
        <title>The Global Catalogue of Microorganisms (GCM) 10K type strain sequencing project: providing services to taxonomists for standard genome sequencing and annotation.</title>
        <authorList>
            <consortium name="The Broad Institute Genomics Platform"/>
            <consortium name="The Broad Institute Genome Sequencing Center for Infectious Disease"/>
            <person name="Wu L."/>
            <person name="Ma J."/>
        </authorList>
    </citation>
    <scope>NUCLEOTIDE SEQUENCE [LARGE SCALE GENOMIC DNA]</scope>
    <source>
        <strain evidence="3 4">JCM 14306</strain>
    </source>
</reference>
<dbReference type="Proteomes" id="UP001501319">
    <property type="component" value="Unassembled WGS sequence"/>
</dbReference>
<sequence length="696" mass="73710">MIVAALIAGLCFGPVFGFRSLIVPLGLVCLVVYAVSELCRYRPGLSSWRPLLVALSGLLAVVETVLRATTVAGLPTVGSVRALGRGLTSWQLTLESTWPARPDPDLLVFIPLLVLLACLLGLELLDRTPPLVAVLPALIVVGVSQLYIALTGLAAVLVAIGYGSVVAALLLPDRVRSDKAQRWTPLLALGVVTVVAVVGSLVVSSVDPVGRKPYTLQQAQSAAAPTNRLTSPLDELAGRLNPRNAQTVVFRYKSAGPVSRWRQVALDDFDGANWTTSHPFLRMGSELAPGAEVDVSVTTQQAEVELKGLTGPWLPGQLLPAAVSGAIEPQIEPVGGTLLTAEAPDKYELTWSKPVVDANYLLRAGVEPDATDGLGDLGAAPNEVAAVASEALAGRRATFATALALETYMRKRYKLAVAEPLPTGHSWPQLKRFLVDDEPGTSEQFAAGYVAMARSNGIPARLVVGFRTPAKADADGWYTVRDGDALAWPEVAVEGVGWWPLDPAGQAEVGKPVVPGSDTDVTDEARAKVPPVNQIEDPAVAPPAKDDGGNRSWGGFDFPVFGTFVVLAALLLLWLFGVPLLKSARALRRQRRTGSAAVVGAWAEARDRLRAHGVVVTPGMTVRDLGTASADVADERARAGLATVAGSVDRALWSGGPMDPHVSREAWAGVREVRRGLRARPWSARLHAALEVRSLF</sequence>
<feature type="transmembrane region" description="Helical" evidence="1">
    <location>
        <begin position="106"/>
        <end position="124"/>
    </location>
</feature>
<feature type="transmembrane region" description="Helical" evidence="1">
    <location>
        <begin position="131"/>
        <end position="148"/>
    </location>
</feature>
<dbReference type="PANTHER" id="PTHR42736:SF1">
    <property type="entry name" value="PROTEIN-GLUTAMINE GAMMA-GLUTAMYLTRANSFERASE"/>
    <property type="match status" value="1"/>
</dbReference>
<evidence type="ECO:0000313" key="4">
    <source>
        <dbReference type="Proteomes" id="UP001501319"/>
    </source>
</evidence>
<feature type="transmembrane region" description="Helical" evidence="1">
    <location>
        <begin position="560"/>
        <end position="581"/>
    </location>
</feature>
<feature type="transmembrane region" description="Helical" evidence="1">
    <location>
        <begin position="154"/>
        <end position="171"/>
    </location>
</feature>
<dbReference type="InterPro" id="IPR002931">
    <property type="entry name" value="Transglutaminase-like"/>
</dbReference>
<dbReference type="Pfam" id="PF01841">
    <property type="entry name" value="Transglut_core"/>
    <property type="match status" value="1"/>
</dbReference>
<feature type="transmembrane region" description="Helical" evidence="1">
    <location>
        <begin position="6"/>
        <end position="35"/>
    </location>
</feature>
<comment type="caution">
    <text evidence="3">The sequence shown here is derived from an EMBL/GenBank/DDBJ whole genome shotgun (WGS) entry which is preliminary data.</text>
</comment>
<keyword evidence="4" id="KW-1185">Reference proteome</keyword>
<dbReference type="InterPro" id="IPR038765">
    <property type="entry name" value="Papain-like_cys_pep_sf"/>
</dbReference>
<dbReference type="Pfam" id="PF11992">
    <property type="entry name" value="TgpA_N"/>
    <property type="match status" value="1"/>
</dbReference>
<dbReference type="InterPro" id="IPR021878">
    <property type="entry name" value="TgpA_N"/>
</dbReference>
<feature type="transmembrane region" description="Helical" evidence="1">
    <location>
        <begin position="183"/>
        <end position="203"/>
    </location>
</feature>
<dbReference type="InterPro" id="IPR052901">
    <property type="entry name" value="Bact_TGase-like"/>
</dbReference>
<feature type="domain" description="Transglutaminase-like" evidence="2">
    <location>
        <begin position="434"/>
        <end position="505"/>
    </location>
</feature>
<dbReference type="SMART" id="SM00460">
    <property type="entry name" value="TGc"/>
    <property type="match status" value="1"/>
</dbReference>
<keyword evidence="1" id="KW-0472">Membrane</keyword>
<feature type="transmembrane region" description="Helical" evidence="1">
    <location>
        <begin position="47"/>
        <end position="66"/>
    </location>
</feature>
<dbReference type="SUPFAM" id="SSF54001">
    <property type="entry name" value="Cysteine proteinases"/>
    <property type="match status" value="1"/>
</dbReference>
<dbReference type="EMBL" id="BAAANE010000005">
    <property type="protein sequence ID" value="GAA1641025.1"/>
    <property type="molecule type" value="Genomic_DNA"/>
</dbReference>